<dbReference type="CDD" id="cd06503">
    <property type="entry name" value="ATP-synt_Fo_b"/>
    <property type="match status" value="1"/>
</dbReference>
<evidence type="ECO:0000256" key="9">
    <source>
        <dbReference type="ARBA" id="ARBA00023310"/>
    </source>
</evidence>
<evidence type="ECO:0000256" key="13">
    <source>
        <dbReference type="RuleBase" id="RU003848"/>
    </source>
</evidence>
<evidence type="ECO:0000256" key="2">
    <source>
        <dbReference type="ARBA" id="ARBA00022448"/>
    </source>
</evidence>
<protein>
    <recommendedName>
        <fullName evidence="12">ATP synthase subunit b</fullName>
    </recommendedName>
    <alternativeName>
        <fullName evidence="12">ATP synthase F(0) sector subunit b</fullName>
    </alternativeName>
    <alternativeName>
        <fullName evidence="12">ATPase subunit I</fullName>
    </alternativeName>
    <alternativeName>
        <fullName evidence="12">F-type ATPase subunit b</fullName>
        <shortName evidence="12">F-ATPase subunit b</shortName>
    </alternativeName>
</protein>
<dbReference type="HAMAP" id="MF_01398">
    <property type="entry name" value="ATP_synth_b_bprime"/>
    <property type="match status" value="1"/>
</dbReference>
<evidence type="ECO:0000256" key="8">
    <source>
        <dbReference type="ARBA" id="ARBA00023136"/>
    </source>
</evidence>
<comment type="caution">
    <text evidence="14">The sequence shown here is derived from an EMBL/GenBank/DDBJ whole genome shotgun (WGS) entry which is preliminary data.</text>
</comment>
<reference evidence="14 15" key="1">
    <citation type="submission" date="2019-03" db="EMBL/GenBank/DDBJ databases">
        <title>Lake Tanganyika Metagenome-Assembled Genomes (MAGs).</title>
        <authorList>
            <person name="Tran P."/>
        </authorList>
    </citation>
    <scope>NUCLEOTIDE SEQUENCE [LARGE SCALE GENOMIC DNA]</scope>
    <source>
        <strain evidence="14">K_DeepCast_65m_m2_236</strain>
    </source>
</reference>
<keyword evidence="4 12" id="KW-0812">Transmembrane</keyword>
<comment type="function">
    <text evidence="10 12">F(1)F(0) ATP synthase produces ATP from ADP in the presence of a proton or sodium gradient. F-type ATPases consist of two structural domains, F(1) containing the extramembraneous catalytic core and F(0) containing the membrane proton channel, linked together by a central stalk and a peripheral stalk. During catalysis, ATP synthesis in the catalytic domain of F(1) is coupled via a rotary mechanism of the central stalk subunits to proton translocation.</text>
</comment>
<evidence type="ECO:0000256" key="10">
    <source>
        <dbReference type="ARBA" id="ARBA00025198"/>
    </source>
</evidence>
<comment type="subcellular location">
    <subcellularLocation>
        <location evidence="12">Cell membrane</location>
        <topology evidence="12">Single-pass membrane protein</topology>
    </subcellularLocation>
    <subcellularLocation>
        <location evidence="11">Endomembrane system</location>
        <topology evidence="11">Single-pass membrane protein</topology>
    </subcellularLocation>
</comment>
<comment type="subunit">
    <text evidence="12">F-type ATPases have 2 components, F(1) - the catalytic core - and F(0) - the membrane proton channel. F(1) has five subunits: alpha(3), beta(3), gamma(1), delta(1), epsilon(1). F(0) has three main subunits: a(1), b(2) and c(10-14). The alpha and beta chains form an alternating ring which encloses part of the gamma chain. F(1) is attached to F(0) by a central stalk formed by the gamma and epsilon chains, while a peripheral stalk is formed by the delta and b chains.</text>
</comment>
<dbReference type="EMBL" id="VGJX01000833">
    <property type="protein sequence ID" value="MBM3276044.1"/>
    <property type="molecule type" value="Genomic_DNA"/>
</dbReference>
<evidence type="ECO:0000256" key="1">
    <source>
        <dbReference type="ARBA" id="ARBA00005513"/>
    </source>
</evidence>
<keyword evidence="2 12" id="KW-0813">Transport</keyword>
<dbReference type="GO" id="GO:0046961">
    <property type="term" value="F:proton-transporting ATPase activity, rotational mechanism"/>
    <property type="evidence" value="ECO:0007669"/>
    <property type="project" value="TreeGrafter"/>
</dbReference>
<keyword evidence="9 12" id="KW-0066">ATP synthesis</keyword>
<keyword evidence="3 12" id="KW-0138">CF(0)</keyword>
<organism evidence="14 15">
    <name type="scientific">Candidatus Tanganyikabacteria bacterium</name>
    <dbReference type="NCBI Taxonomy" id="2961651"/>
    <lineage>
        <taxon>Bacteria</taxon>
        <taxon>Bacillati</taxon>
        <taxon>Candidatus Sericytochromatia</taxon>
        <taxon>Candidatus Tanganyikabacteria</taxon>
    </lineage>
</organism>
<name>A0A937X8E2_9BACT</name>
<evidence type="ECO:0000256" key="12">
    <source>
        <dbReference type="HAMAP-Rule" id="MF_01398"/>
    </source>
</evidence>
<dbReference type="GO" id="GO:0046933">
    <property type="term" value="F:proton-transporting ATP synthase activity, rotational mechanism"/>
    <property type="evidence" value="ECO:0007669"/>
    <property type="project" value="UniProtKB-UniRule"/>
</dbReference>
<evidence type="ECO:0000256" key="5">
    <source>
        <dbReference type="ARBA" id="ARBA00022781"/>
    </source>
</evidence>
<evidence type="ECO:0000256" key="4">
    <source>
        <dbReference type="ARBA" id="ARBA00022692"/>
    </source>
</evidence>
<sequence length="167" mass="18658">MILSTTPIWSDPGLWQFINFAILIALLVKFGSKPIAGLFKARQDEIAAQVLRAERALTEARRTLDEVKKIESEEHAILDNVHAGARTLAQSLAEDIDREAKAEAEHLKASAKAEIDRERHALLSEARAALLKEAFEIAEQRIRDSLTPERHRALFAEFAAKASEVRP</sequence>
<dbReference type="Proteomes" id="UP000703893">
    <property type="component" value="Unassembled WGS sequence"/>
</dbReference>
<feature type="transmembrane region" description="Helical" evidence="12">
    <location>
        <begin position="13"/>
        <end position="32"/>
    </location>
</feature>
<evidence type="ECO:0000256" key="6">
    <source>
        <dbReference type="ARBA" id="ARBA00022989"/>
    </source>
</evidence>
<keyword evidence="6 12" id="KW-1133">Transmembrane helix</keyword>
<evidence type="ECO:0000256" key="7">
    <source>
        <dbReference type="ARBA" id="ARBA00023065"/>
    </source>
</evidence>
<evidence type="ECO:0000313" key="14">
    <source>
        <dbReference type="EMBL" id="MBM3276044.1"/>
    </source>
</evidence>
<evidence type="ECO:0000256" key="11">
    <source>
        <dbReference type="ARBA" id="ARBA00037847"/>
    </source>
</evidence>
<dbReference type="Pfam" id="PF00430">
    <property type="entry name" value="ATP-synt_B"/>
    <property type="match status" value="1"/>
</dbReference>
<dbReference type="InterPro" id="IPR050059">
    <property type="entry name" value="ATP_synthase_B_chain"/>
</dbReference>
<keyword evidence="5 12" id="KW-0375">Hydrogen ion transport</keyword>
<dbReference type="GO" id="GO:0012505">
    <property type="term" value="C:endomembrane system"/>
    <property type="evidence" value="ECO:0007669"/>
    <property type="project" value="UniProtKB-SubCell"/>
</dbReference>
<dbReference type="InterPro" id="IPR002146">
    <property type="entry name" value="ATP_synth_b/b'su_bac/chlpt"/>
</dbReference>
<comment type="function">
    <text evidence="12">Component of the F(0) channel, it forms part of the peripheral stalk, linking F(1) to F(0).</text>
</comment>
<accession>A0A937X8E2</accession>
<evidence type="ECO:0000313" key="15">
    <source>
        <dbReference type="Proteomes" id="UP000703893"/>
    </source>
</evidence>
<keyword evidence="12" id="KW-1003">Cell membrane</keyword>
<dbReference type="PANTHER" id="PTHR33445">
    <property type="entry name" value="ATP SYNTHASE SUBUNIT B', CHLOROPLASTIC"/>
    <property type="match status" value="1"/>
</dbReference>
<dbReference type="AlphaFoldDB" id="A0A937X8E2"/>
<dbReference type="GO" id="GO:0045259">
    <property type="term" value="C:proton-transporting ATP synthase complex"/>
    <property type="evidence" value="ECO:0007669"/>
    <property type="project" value="UniProtKB-KW"/>
</dbReference>
<dbReference type="GO" id="GO:0005886">
    <property type="term" value="C:plasma membrane"/>
    <property type="evidence" value="ECO:0007669"/>
    <property type="project" value="UniProtKB-SubCell"/>
</dbReference>
<keyword evidence="7 12" id="KW-0406">Ion transport</keyword>
<comment type="similarity">
    <text evidence="1 12 13">Belongs to the ATPase B chain family.</text>
</comment>
<gene>
    <name evidence="12" type="primary">atpF</name>
    <name evidence="14" type="ORF">FJZ00_12905</name>
</gene>
<keyword evidence="8 12" id="KW-0472">Membrane</keyword>
<dbReference type="PANTHER" id="PTHR33445:SF1">
    <property type="entry name" value="ATP SYNTHASE SUBUNIT B"/>
    <property type="match status" value="1"/>
</dbReference>
<evidence type="ECO:0000256" key="3">
    <source>
        <dbReference type="ARBA" id="ARBA00022547"/>
    </source>
</evidence>
<proteinExistence type="inferred from homology"/>